<keyword evidence="4" id="KW-0233">DNA recombination</keyword>
<organism evidence="6">
    <name type="scientific">Sulfurovum sp. enrichment culture clone C5</name>
    <dbReference type="NCBI Taxonomy" id="497650"/>
    <lineage>
        <taxon>Bacteria</taxon>
        <taxon>Pseudomonadati</taxon>
        <taxon>Campylobacterota</taxon>
        <taxon>Epsilonproteobacteria</taxon>
        <taxon>Campylobacterales</taxon>
        <taxon>Sulfurovaceae</taxon>
        <taxon>Sulfurovum</taxon>
        <taxon>environmental samples</taxon>
    </lineage>
</organism>
<comment type="similarity">
    <text evidence="2">Belongs to the RmuC family.</text>
</comment>
<feature type="coiled-coil region" evidence="5">
    <location>
        <begin position="146"/>
        <end position="173"/>
    </location>
</feature>
<evidence type="ECO:0000256" key="4">
    <source>
        <dbReference type="ARBA" id="ARBA00023172"/>
    </source>
</evidence>
<name>A0A0S4XNP6_9BACT</name>
<dbReference type="PANTHER" id="PTHR30563:SF0">
    <property type="entry name" value="DNA RECOMBINATION PROTEIN RMUC"/>
    <property type="match status" value="1"/>
</dbReference>
<accession>A0A0S4XNP6</accession>
<evidence type="ECO:0000256" key="1">
    <source>
        <dbReference type="ARBA" id="ARBA00003416"/>
    </source>
</evidence>
<dbReference type="InterPro" id="IPR003798">
    <property type="entry name" value="DNA_recombination_RmuC"/>
</dbReference>
<evidence type="ECO:0000256" key="2">
    <source>
        <dbReference type="ARBA" id="ARBA00009840"/>
    </source>
</evidence>
<comment type="function">
    <text evidence="1">Involved in DNA recombination.</text>
</comment>
<sequence>MLLVAILIFVWLWMKAKYELSSSNTFTTQLQETLAKEQESSLKIGKMLQEREQEYYGLEKELAVLQTKFEDDKRAFEEKIQLLDETKSQMKTEFAHLASQIFEQKTKTFDETHKQGIDTLLKPFREQIEAFSKQSRDMFVHDAKERQSIKDELVNLKTLNERLSQDALNLTQALKGENKTQGNWGEIVLERVLEESGLREGHEYVVQNTLKGEDDKIYRPDVIVKLPQDKHIVIDSKVSLVAYDNFIKAENEIDRNSSLKAHIASINAHVKNLSQKKYEELGGLKSLDFVLLFMPIEGAFLLALESDNGFFKNAYEQNIIIVSPSTLLVTLRTIEHIWRREYQEQNAISIAKSAEALYDKFALFVEDMERIGKNIQTTQTSYESAMNKLSSGKGNLINRVEGMRKLGLKPKKLLSLSSKEDEDEL</sequence>
<evidence type="ECO:0000313" key="6">
    <source>
        <dbReference type="EMBL" id="CUV65612.1"/>
    </source>
</evidence>
<gene>
    <name evidence="6" type="primary">rmuC</name>
    <name evidence="6" type="ORF">BN3087_390063</name>
</gene>
<reference evidence="6" key="1">
    <citation type="submission" date="2015-11" db="EMBL/GenBank/DDBJ databases">
        <authorList>
            <person name="Zhang Y."/>
            <person name="Guo Z."/>
        </authorList>
    </citation>
    <scope>NUCLEOTIDE SEQUENCE</scope>
    <source>
        <strain evidence="6">BN30871</strain>
    </source>
</reference>
<dbReference type="GO" id="GO:0006310">
    <property type="term" value="P:DNA recombination"/>
    <property type="evidence" value="ECO:0007669"/>
    <property type="project" value="UniProtKB-KW"/>
</dbReference>
<keyword evidence="3 5" id="KW-0175">Coiled coil</keyword>
<protein>
    <submittedName>
        <fullName evidence="6">Putative DNA recombination protein RmuC</fullName>
    </submittedName>
</protein>
<evidence type="ECO:0000256" key="3">
    <source>
        <dbReference type="ARBA" id="ARBA00023054"/>
    </source>
</evidence>
<feature type="coiled-coil region" evidence="5">
    <location>
        <begin position="48"/>
        <end position="93"/>
    </location>
</feature>
<proteinExistence type="inferred from homology"/>
<dbReference type="Pfam" id="PF02646">
    <property type="entry name" value="RmuC"/>
    <property type="match status" value="1"/>
</dbReference>
<dbReference type="PANTHER" id="PTHR30563">
    <property type="entry name" value="DNA RECOMBINATION PROTEIN RMUC"/>
    <property type="match status" value="1"/>
</dbReference>
<evidence type="ECO:0000256" key="5">
    <source>
        <dbReference type="SAM" id="Coils"/>
    </source>
</evidence>
<dbReference type="EMBL" id="FAXN01000039">
    <property type="protein sequence ID" value="CUV65612.1"/>
    <property type="molecule type" value="Genomic_DNA"/>
</dbReference>
<dbReference type="AlphaFoldDB" id="A0A0S4XNP6"/>